<dbReference type="GO" id="GO:0007165">
    <property type="term" value="P:signal transduction"/>
    <property type="evidence" value="ECO:0007669"/>
    <property type="project" value="UniProtKB-KW"/>
</dbReference>
<feature type="domain" description="HAMP" evidence="8">
    <location>
        <begin position="290"/>
        <end position="344"/>
    </location>
</feature>
<dbReference type="SMART" id="SM00283">
    <property type="entry name" value="MA"/>
    <property type="match status" value="1"/>
</dbReference>
<keyword evidence="10" id="KW-1185">Reference proteome</keyword>
<keyword evidence="5" id="KW-0175">Coiled coil</keyword>
<keyword evidence="6" id="KW-0472">Membrane</keyword>
<reference evidence="9" key="2">
    <citation type="submission" date="2020-09" db="EMBL/GenBank/DDBJ databases">
        <authorList>
            <person name="Sun Q."/>
            <person name="Kim S."/>
        </authorList>
    </citation>
    <scope>NUCLEOTIDE SEQUENCE</scope>
    <source>
        <strain evidence="9">KCTC 22169</strain>
    </source>
</reference>
<dbReference type="InterPro" id="IPR004089">
    <property type="entry name" value="MCPsignal_dom"/>
</dbReference>
<dbReference type="CDD" id="cd06225">
    <property type="entry name" value="HAMP"/>
    <property type="match status" value="1"/>
</dbReference>
<comment type="similarity">
    <text evidence="3">Belongs to the methyl-accepting chemotaxis (MCP) protein family.</text>
</comment>
<dbReference type="GO" id="GO:0006935">
    <property type="term" value="P:chemotaxis"/>
    <property type="evidence" value="ECO:0007669"/>
    <property type="project" value="UniProtKB-ARBA"/>
</dbReference>
<keyword evidence="2 4" id="KW-0807">Transducer</keyword>
<evidence type="ECO:0000256" key="4">
    <source>
        <dbReference type="PROSITE-ProRule" id="PRU00284"/>
    </source>
</evidence>
<dbReference type="SUPFAM" id="SSF58104">
    <property type="entry name" value="Methyl-accepting chemotaxis protein (MCP) signaling domain"/>
    <property type="match status" value="1"/>
</dbReference>
<evidence type="ECO:0000259" key="8">
    <source>
        <dbReference type="PROSITE" id="PS50885"/>
    </source>
</evidence>
<dbReference type="GO" id="GO:0016020">
    <property type="term" value="C:membrane"/>
    <property type="evidence" value="ECO:0007669"/>
    <property type="project" value="UniProtKB-SubCell"/>
</dbReference>
<evidence type="ECO:0000256" key="2">
    <source>
        <dbReference type="ARBA" id="ARBA00023224"/>
    </source>
</evidence>
<dbReference type="Proteomes" id="UP000626148">
    <property type="component" value="Unassembled WGS sequence"/>
</dbReference>
<protein>
    <submittedName>
        <fullName evidence="9">Methyl-accepting chemotaxis protein</fullName>
    </submittedName>
</protein>
<dbReference type="AlphaFoldDB" id="A0A918KL10"/>
<feature type="coiled-coil region" evidence="5">
    <location>
        <begin position="357"/>
        <end position="387"/>
    </location>
</feature>
<sequence>MTNAISFRMKLSALVLSALIGLLGLYVVADRGIALQRGTNDRLQQLNQLSAHLDQLTIVALRLGDQASRLNPDSYTALIEAIDAEQNHLDQLRQTLPEDDFGLSQFLGHFQQYLTALRQMADQARLVGLDLDSGLNGEVSQNGDVLNENADFLSMVRKSLGDVRNLEVVYLNQPTQVNYDAVLTAYQSYIDSLEQINLQEQFAEFNDAYRDALERHKAASGILQERETQMASALQAMKQRQQATRADLDGAIGTATARAEASSGQVSRVLLGVSIGIGVLMVLVAIGLIRNVRQTLAGIVHDLERVRDGDLSARLTVNERRNDDFDRLSRTVNAMTEGLGQLVREVTGSARQSSQLMAELTGESQQLDRSNQQINEQSQSVAASTEEISATLSGITEATRVLSEQVQQTLTSANRGESTLHQAVTGLKETSRVVANIERKLNQLNELSGDIDSVVEMINNLAGQTNLLALNAAIEAARAGEAGRGFSVVADEVRQLAERTVEATSRINGIVDDIQGFTREAIEVTETGRGHLDTVEHHSSEAEQAMGTIANDAHQGAAAAEQMSHSIAEVDKAARQISQDMEGVASRIQGDSQSLRRVRTQVEDVSGRLDELDRHAGRFQV</sequence>
<comment type="subcellular location">
    <subcellularLocation>
        <location evidence="1">Membrane</location>
    </subcellularLocation>
</comment>
<comment type="caution">
    <text evidence="9">The sequence shown here is derived from an EMBL/GenBank/DDBJ whole genome shotgun (WGS) entry which is preliminary data.</text>
</comment>
<evidence type="ECO:0000256" key="6">
    <source>
        <dbReference type="SAM" id="Phobius"/>
    </source>
</evidence>
<reference evidence="9" key="1">
    <citation type="journal article" date="2014" name="Int. J. Syst. Evol. Microbiol.">
        <title>Complete genome sequence of Corynebacterium casei LMG S-19264T (=DSM 44701T), isolated from a smear-ripened cheese.</title>
        <authorList>
            <consortium name="US DOE Joint Genome Institute (JGI-PGF)"/>
            <person name="Walter F."/>
            <person name="Albersmeier A."/>
            <person name="Kalinowski J."/>
            <person name="Ruckert C."/>
        </authorList>
    </citation>
    <scope>NUCLEOTIDE SEQUENCE</scope>
    <source>
        <strain evidence="9">KCTC 22169</strain>
    </source>
</reference>
<evidence type="ECO:0000256" key="1">
    <source>
        <dbReference type="ARBA" id="ARBA00004370"/>
    </source>
</evidence>
<evidence type="ECO:0000313" key="9">
    <source>
        <dbReference type="EMBL" id="GGX67416.1"/>
    </source>
</evidence>
<name>A0A918KL10_9GAMM</name>
<organism evidence="9 10">
    <name type="scientific">Saccharospirillum salsuginis</name>
    <dbReference type="NCBI Taxonomy" id="418750"/>
    <lineage>
        <taxon>Bacteria</taxon>
        <taxon>Pseudomonadati</taxon>
        <taxon>Pseudomonadota</taxon>
        <taxon>Gammaproteobacteria</taxon>
        <taxon>Oceanospirillales</taxon>
        <taxon>Saccharospirillaceae</taxon>
        <taxon>Saccharospirillum</taxon>
    </lineage>
</organism>
<dbReference type="SMART" id="SM00304">
    <property type="entry name" value="HAMP"/>
    <property type="match status" value="1"/>
</dbReference>
<keyword evidence="6" id="KW-1133">Transmembrane helix</keyword>
<dbReference type="Gene3D" id="1.10.287.950">
    <property type="entry name" value="Methyl-accepting chemotaxis protein"/>
    <property type="match status" value="1"/>
</dbReference>
<keyword evidence="6" id="KW-0812">Transmembrane</keyword>
<evidence type="ECO:0000313" key="10">
    <source>
        <dbReference type="Proteomes" id="UP000626148"/>
    </source>
</evidence>
<dbReference type="RefSeq" id="WP_189611841.1">
    <property type="nucleotide sequence ID" value="NZ_BMXR01000011.1"/>
</dbReference>
<evidence type="ECO:0000256" key="3">
    <source>
        <dbReference type="ARBA" id="ARBA00029447"/>
    </source>
</evidence>
<accession>A0A918KL10</accession>
<dbReference type="PROSITE" id="PS50111">
    <property type="entry name" value="CHEMOTAXIS_TRANSDUC_2"/>
    <property type="match status" value="1"/>
</dbReference>
<proteinExistence type="inferred from homology"/>
<dbReference type="PANTHER" id="PTHR32089:SF112">
    <property type="entry name" value="LYSOZYME-LIKE PROTEIN-RELATED"/>
    <property type="match status" value="1"/>
</dbReference>
<gene>
    <name evidence="9" type="ORF">GCM10007392_38780</name>
</gene>
<feature type="transmembrane region" description="Helical" evidence="6">
    <location>
        <begin position="269"/>
        <end position="289"/>
    </location>
</feature>
<evidence type="ECO:0000256" key="5">
    <source>
        <dbReference type="SAM" id="Coils"/>
    </source>
</evidence>
<dbReference type="PANTHER" id="PTHR32089">
    <property type="entry name" value="METHYL-ACCEPTING CHEMOTAXIS PROTEIN MCPB"/>
    <property type="match status" value="1"/>
</dbReference>
<dbReference type="InterPro" id="IPR003660">
    <property type="entry name" value="HAMP_dom"/>
</dbReference>
<dbReference type="Pfam" id="PF00015">
    <property type="entry name" value="MCPsignal"/>
    <property type="match status" value="1"/>
</dbReference>
<feature type="domain" description="Methyl-accepting transducer" evidence="7">
    <location>
        <begin position="349"/>
        <end position="585"/>
    </location>
</feature>
<dbReference type="PROSITE" id="PS50885">
    <property type="entry name" value="HAMP"/>
    <property type="match status" value="1"/>
</dbReference>
<evidence type="ECO:0000259" key="7">
    <source>
        <dbReference type="PROSITE" id="PS50111"/>
    </source>
</evidence>
<dbReference type="EMBL" id="BMXR01000011">
    <property type="protein sequence ID" value="GGX67416.1"/>
    <property type="molecule type" value="Genomic_DNA"/>
</dbReference>